<evidence type="ECO:0000313" key="4">
    <source>
        <dbReference type="EMBL" id="AUT64045.1"/>
    </source>
</evidence>
<dbReference type="OrthoDB" id="9808332at2"/>
<dbReference type="GO" id="GO:0042597">
    <property type="term" value="C:periplasmic space"/>
    <property type="evidence" value="ECO:0007669"/>
    <property type="project" value="UniProtKB-SubCell"/>
</dbReference>
<dbReference type="InterPro" id="IPR036388">
    <property type="entry name" value="WH-like_DNA-bd_sf"/>
</dbReference>
<evidence type="ECO:0000256" key="2">
    <source>
        <dbReference type="ARBA" id="ARBA00008520"/>
    </source>
</evidence>
<evidence type="ECO:0000259" key="3">
    <source>
        <dbReference type="Pfam" id="PF09339"/>
    </source>
</evidence>
<dbReference type="SUPFAM" id="SSF53850">
    <property type="entry name" value="Periplasmic binding protein-like II"/>
    <property type="match status" value="1"/>
</dbReference>
<comment type="similarity">
    <text evidence="2">Belongs to the bacterial solute-binding protein 1 family.</text>
</comment>
<sequence>MHAHDRLAAIAVLDRAGEILRSELGDEAQAVWPVLSALLQSHLQDQPVSITTLADLSGLPRTSARRIIFALKAKGWLEFRATSGLGSRATIVPSTWLLDRLDRITEQTVQMIVGATADGTLDRFDAVNLSRAGDAGVAWPHPASAGFNEIVELTLVAYEDPVFEILKRNRPDIERFVGHRVRILTFPQVDYRARLDQVLKDESARDETKPLLIAIPFPWLAELSRDGHLLELENLQAESNFSGADFYEAIWAASWFDRKLYAIPLQPTVDFLWYRQDLLEAEGLDPPRSFDDVLRIAERMHRPRLGRAGITWSAAPGLPIAETFLQILGAQGAAEFDDGVLQVDTEMGRHVIEYLRALVPFSPSRVSSLDWARNARLFGAGKAAMCYHWSNRYGVLDSHALLQQGGRVGLQLHPTYASDMVPLSPLGGALLAIPASNPEPAARWAWRAIETLTSSELTKYFVLHGAAGSARHSVAEDRYVKQRNRVIAIIDRLANDRQIQTIPSPALANYRDMTQTLSDHLELLLFDGVQDIRKGLGALQRALASGRRRGR</sequence>
<reference evidence="4 5" key="1">
    <citation type="submission" date="2018-01" db="EMBL/GenBank/DDBJ databases">
        <title>Species boundaries and ecological features among Paraburkholderia terrae DSMZ17804T, P. hospita DSMZ17164T and P. caribensis DSMZ13236T.</title>
        <authorList>
            <person name="Pratama A.A."/>
        </authorList>
    </citation>
    <scope>NUCLEOTIDE SEQUENCE [LARGE SCALE GENOMIC DNA]</scope>
    <source>
        <strain evidence="4 5">DSM 17804</strain>
    </source>
</reference>
<gene>
    <name evidence="4" type="ORF">C2L65_30360</name>
</gene>
<dbReference type="AlphaFoldDB" id="A0A2I8EWQ2"/>
<proteinExistence type="inferred from homology"/>
<dbReference type="Pfam" id="PF01547">
    <property type="entry name" value="SBP_bac_1"/>
    <property type="match status" value="1"/>
</dbReference>
<dbReference type="Pfam" id="PF09339">
    <property type="entry name" value="HTH_IclR"/>
    <property type="match status" value="1"/>
</dbReference>
<dbReference type="EMBL" id="CP026113">
    <property type="protein sequence ID" value="AUT64045.1"/>
    <property type="molecule type" value="Genomic_DNA"/>
</dbReference>
<dbReference type="InterPro" id="IPR005471">
    <property type="entry name" value="Tscrpt_reg_IclR_N"/>
</dbReference>
<feature type="domain" description="HTH iclR-type" evidence="3">
    <location>
        <begin position="44"/>
        <end position="79"/>
    </location>
</feature>
<dbReference type="Proteomes" id="UP000243502">
    <property type="component" value="Chromosome 3"/>
</dbReference>
<dbReference type="GO" id="GO:0006355">
    <property type="term" value="P:regulation of DNA-templated transcription"/>
    <property type="evidence" value="ECO:0007669"/>
    <property type="project" value="InterPro"/>
</dbReference>
<dbReference type="KEGG" id="pter:C2L65_30360"/>
<dbReference type="Gene3D" id="1.10.10.10">
    <property type="entry name" value="Winged helix-like DNA-binding domain superfamily/Winged helix DNA-binding domain"/>
    <property type="match status" value="1"/>
</dbReference>
<protein>
    <recommendedName>
        <fullName evidence="3">HTH iclR-type domain-containing protein</fullName>
    </recommendedName>
</protein>
<organism evidence="4 5">
    <name type="scientific">Paraburkholderia terrae</name>
    <dbReference type="NCBI Taxonomy" id="311230"/>
    <lineage>
        <taxon>Bacteria</taxon>
        <taxon>Pseudomonadati</taxon>
        <taxon>Pseudomonadota</taxon>
        <taxon>Betaproteobacteria</taxon>
        <taxon>Burkholderiales</taxon>
        <taxon>Burkholderiaceae</taxon>
        <taxon>Paraburkholderia</taxon>
    </lineage>
</organism>
<accession>A0A2I8EWQ2</accession>
<dbReference type="PANTHER" id="PTHR43649">
    <property type="entry name" value="ARABINOSE-BINDING PROTEIN-RELATED"/>
    <property type="match status" value="1"/>
</dbReference>
<comment type="subcellular location">
    <subcellularLocation>
        <location evidence="1">Periplasm</location>
    </subcellularLocation>
</comment>
<evidence type="ECO:0000256" key="1">
    <source>
        <dbReference type="ARBA" id="ARBA00004418"/>
    </source>
</evidence>
<dbReference type="Gene3D" id="3.40.190.10">
    <property type="entry name" value="Periplasmic binding protein-like II"/>
    <property type="match status" value="2"/>
</dbReference>
<dbReference type="PANTHER" id="PTHR43649:SF12">
    <property type="entry name" value="DIACETYLCHITOBIOSE BINDING PROTEIN DASA"/>
    <property type="match status" value="1"/>
</dbReference>
<dbReference type="InterPro" id="IPR006059">
    <property type="entry name" value="SBP"/>
</dbReference>
<dbReference type="InterPro" id="IPR050490">
    <property type="entry name" value="Bact_solute-bd_prot1"/>
</dbReference>
<evidence type="ECO:0000313" key="5">
    <source>
        <dbReference type="Proteomes" id="UP000243502"/>
    </source>
</evidence>
<name>A0A2I8EWQ2_9BURK</name>
<dbReference type="RefSeq" id="WP_042309455.1">
    <property type="nucleotide sequence ID" value="NZ_CP026113.1"/>
</dbReference>
<dbReference type="GO" id="GO:0003677">
    <property type="term" value="F:DNA binding"/>
    <property type="evidence" value="ECO:0007669"/>
    <property type="project" value="InterPro"/>
</dbReference>